<dbReference type="PROSITE" id="PS51257">
    <property type="entry name" value="PROKAR_LIPOPROTEIN"/>
    <property type="match status" value="1"/>
</dbReference>
<evidence type="ECO:0000256" key="5">
    <source>
        <dbReference type="ARBA" id="ARBA00023237"/>
    </source>
</evidence>
<evidence type="ECO:0000256" key="2">
    <source>
        <dbReference type="ARBA" id="ARBA00006275"/>
    </source>
</evidence>
<name>A0ABU7XNH1_9FLAO</name>
<dbReference type="Proteomes" id="UP001337305">
    <property type="component" value="Unassembled WGS sequence"/>
</dbReference>
<dbReference type="Pfam" id="PF07980">
    <property type="entry name" value="SusD_RagB"/>
    <property type="match status" value="1"/>
</dbReference>
<dbReference type="InterPro" id="IPR012944">
    <property type="entry name" value="SusD_RagB_dom"/>
</dbReference>
<sequence>MNKYIILILILFSALSCNDDFLERFPETSISKENFFKTATDLEIYTNGFYGGISGSYDDIGSDNISTREAQDATWDLTHGAVSELTQGGWSWTNLRSINFFLENSNAENASPEEIGNYQGIARFFRAQFYIDKVKTFSDVPWVSKPLATTDEEDLFKTQDPRGQVVDSIIKDLKFAVDNISLSNDSKTRISKWAALASLARFALHEGTFRKYGMQNATEAAYLTSKGASNYTELLEIARDASQQLMNEGGFSLSDNYDGLFNSTNLSNNPEIILFEDYEKDVRFNNSFTRLDWQYNLSQNLLDEYLKTDGTAYTRTELNTLEYRNSFTGRDPRVFSTISYPGWTAPNSGTPHVAKMLFGGIGQIKFTPKEADGWSWAVSYNDIPVFRYAEILLINAEAHSELGTLSDAILTNTVNAIRDRAGLTSGAHVTTATPVDPILNDRYPNIDAQNKGAALEIRRERRIELACEGLRYNDLMRWHVGDAILTSNGKPENIQRGLYVPQMTVLGGATFSLLEVTGDSVEDIIVAATAGDLAKAEAYYSGLGQDAFYQGLNKVSLDDGIELANGDEGHVIFDREVDDPGTFVEPKYYYRPVPESDILVNQNLVQHDLW</sequence>
<evidence type="ECO:0000313" key="8">
    <source>
        <dbReference type="EMBL" id="MEF3832252.1"/>
    </source>
</evidence>
<reference evidence="8 9" key="1">
    <citation type="submission" date="2022-09" db="EMBL/GenBank/DDBJ databases">
        <title>Genome sequencing of Flavivirga sp. MEBiC05379.</title>
        <authorList>
            <person name="Oh H.-M."/>
            <person name="Kwon K.K."/>
            <person name="Park M.J."/>
            <person name="Yang S.-H."/>
        </authorList>
    </citation>
    <scope>NUCLEOTIDE SEQUENCE [LARGE SCALE GENOMIC DNA]</scope>
    <source>
        <strain evidence="8 9">MEBiC05379</strain>
    </source>
</reference>
<feature type="domain" description="RagB/SusD" evidence="6">
    <location>
        <begin position="295"/>
        <end position="610"/>
    </location>
</feature>
<dbReference type="RefSeq" id="WP_303304635.1">
    <property type="nucleotide sequence ID" value="NZ_JAODOP010000004.1"/>
</dbReference>
<keyword evidence="5" id="KW-0998">Cell outer membrane</keyword>
<dbReference type="Pfam" id="PF14322">
    <property type="entry name" value="SusD-like_3"/>
    <property type="match status" value="1"/>
</dbReference>
<evidence type="ECO:0000256" key="1">
    <source>
        <dbReference type="ARBA" id="ARBA00004442"/>
    </source>
</evidence>
<evidence type="ECO:0000256" key="4">
    <source>
        <dbReference type="ARBA" id="ARBA00023136"/>
    </source>
</evidence>
<dbReference type="EMBL" id="JAODOP010000004">
    <property type="protein sequence ID" value="MEF3832252.1"/>
    <property type="molecule type" value="Genomic_DNA"/>
</dbReference>
<comment type="subcellular location">
    <subcellularLocation>
        <location evidence="1">Cell outer membrane</location>
    </subcellularLocation>
</comment>
<dbReference type="SUPFAM" id="SSF48452">
    <property type="entry name" value="TPR-like"/>
    <property type="match status" value="1"/>
</dbReference>
<protein>
    <submittedName>
        <fullName evidence="8">RagB/SusD family nutrient uptake outer membrane protein</fullName>
    </submittedName>
</protein>
<feature type="domain" description="SusD-like N-terminal" evidence="7">
    <location>
        <begin position="94"/>
        <end position="204"/>
    </location>
</feature>
<comment type="similarity">
    <text evidence="2">Belongs to the SusD family.</text>
</comment>
<keyword evidence="9" id="KW-1185">Reference proteome</keyword>
<evidence type="ECO:0000313" key="9">
    <source>
        <dbReference type="Proteomes" id="UP001337305"/>
    </source>
</evidence>
<proteinExistence type="inferred from homology"/>
<comment type="caution">
    <text evidence="8">The sequence shown here is derived from an EMBL/GenBank/DDBJ whole genome shotgun (WGS) entry which is preliminary data.</text>
</comment>
<keyword evidence="3" id="KW-0732">Signal</keyword>
<gene>
    <name evidence="8" type="ORF">N1F79_03860</name>
</gene>
<accession>A0ABU7XNH1</accession>
<dbReference type="InterPro" id="IPR033985">
    <property type="entry name" value="SusD-like_N"/>
</dbReference>
<evidence type="ECO:0000256" key="3">
    <source>
        <dbReference type="ARBA" id="ARBA00022729"/>
    </source>
</evidence>
<evidence type="ECO:0000259" key="6">
    <source>
        <dbReference type="Pfam" id="PF07980"/>
    </source>
</evidence>
<organism evidence="8 9">
    <name type="scientific">Flavivirga spongiicola</name>
    <dbReference type="NCBI Taxonomy" id="421621"/>
    <lineage>
        <taxon>Bacteria</taxon>
        <taxon>Pseudomonadati</taxon>
        <taxon>Bacteroidota</taxon>
        <taxon>Flavobacteriia</taxon>
        <taxon>Flavobacteriales</taxon>
        <taxon>Flavobacteriaceae</taxon>
        <taxon>Flavivirga</taxon>
    </lineage>
</organism>
<evidence type="ECO:0000259" key="7">
    <source>
        <dbReference type="Pfam" id="PF14322"/>
    </source>
</evidence>
<dbReference type="Gene3D" id="1.25.40.390">
    <property type="match status" value="1"/>
</dbReference>
<keyword evidence="4" id="KW-0472">Membrane</keyword>
<dbReference type="InterPro" id="IPR011990">
    <property type="entry name" value="TPR-like_helical_dom_sf"/>
</dbReference>